<gene>
    <name evidence="1" type="ORF">MSG28_012344</name>
</gene>
<name>A0ACC0KCP9_CHOFU</name>
<organism evidence="1 2">
    <name type="scientific">Choristoneura fumiferana</name>
    <name type="common">Spruce budworm moth</name>
    <name type="synonym">Archips fumiferana</name>
    <dbReference type="NCBI Taxonomy" id="7141"/>
    <lineage>
        <taxon>Eukaryota</taxon>
        <taxon>Metazoa</taxon>
        <taxon>Ecdysozoa</taxon>
        <taxon>Arthropoda</taxon>
        <taxon>Hexapoda</taxon>
        <taxon>Insecta</taxon>
        <taxon>Pterygota</taxon>
        <taxon>Neoptera</taxon>
        <taxon>Endopterygota</taxon>
        <taxon>Lepidoptera</taxon>
        <taxon>Glossata</taxon>
        <taxon>Ditrysia</taxon>
        <taxon>Tortricoidea</taxon>
        <taxon>Tortricidae</taxon>
        <taxon>Tortricinae</taxon>
        <taxon>Choristoneura</taxon>
    </lineage>
</organism>
<reference evidence="1 2" key="1">
    <citation type="journal article" date="2022" name="Genome Biol. Evol.">
        <title>The Spruce Budworm Genome: Reconstructing the Evolutionary History of Antifreeze Proteins.</title>
        <authorList>
            <person name="Beliveau C."/>
            <person name="Gagne P."/>
            <person name="Picq S."/>
            <person name="Vernygora O."/>
            <person name="Keeling C.I."/>
            <person name="Pinkney K."/>
            <person name="Doucet D."/>
            <person name="Wen F."/>
            <person name="Johnston J.S."/>
            <person name="Maaroufi H."/>
            <person name="Boyle B."/>
            <person name="Laroche J."/>
            <person name="Dewar K."/>
            <person name="Juretic N."/>
            <person name="Blackburn G."/>
            <person name="Nisole A."/>
            <person name="Brunet B."/>
            <person name="Brandao M."/>
            <person name="Lumley L."/>
            <person name="Duan J."/>
            <person name="Quan G."/>
            <person name="Lucarotti C.J."/>
            <person name="Roe A.D."/>
            <person name="Sperling F.A.H."/>
            <person name="Levesque R.C."/>
            <person name="Cusson M."/>
        </authorList>
    </citation>
    <scope>NUCLEOTIDE SEQUENCE [LARGE SCALE GENOMIC DNA]</scope>
    <source>
        <strain evidence="1">Glfc:IPQL:Cfum</strain>
    </source>
</reference>
<evidence type="ECO:0000313" key="2">
    <source>
        <dbReference type="Proteomes" id="UP001064048"/>
    </source>
</evidence>
<proteinExistence type="predicted"/>
<evidence type="ECO:0000313" key="1">
    <source>
        <dbReference type="EMBL" id="KAI8434247.1"/>
    </source>
</evidence>
<accession>A0ACC0KCP9</accession>
<dbReference type="Proteomes" id="UP001064048">
    <property type="component" value="Chromosome 21"/>
</dbReference>
<sequence length="87" mass="10240">MKSCSTCFRISEKSWKSLGSKTCSHSHRFMLQLIYAAGFRILQYLLQDIREELEVPRIMFLDADFRPTKLNGVAFYTRNLSLFRIIT</sequence>
<comment type="caution">
    <text evidence="1">The sequence shown here is derived from an EMBL/GenBank/DDBJ whole genome shotgun (WGS) entry which is preliminary data.</text>
</comment>
<protein>
    <submittedName>
        <fullName evidence="1">Uncharacterized protein</fullName>
    </submittedName>
</protein>
<keyword evidence="2" id="KW-1185">Reference proteome</keyword>
<dbReference type="EMBL" id="CM046121">
    <property type="protein sequence ID" value="KAI8434247.1"/>
    <property type="molecule type" value="Genomic_DNA"/>
</dbReference>